<reference evidence="1" key="1">
    <citation type="journal article" date="2020" name="Nature">
        <title>Giant virus diversity and host interactions through global metagenomics.</title>
        <authorList>
            <person name="Schulz F."/>
            <person name="Roux S."/>
            <person name="Paez-Espino D."/>
            <person name="Jungbluth S."/>
            <person name="Walsh D.A."/>
            <person name="Denef V.J."/>
            <person name="McMahon K.D."/>
            <person name="Konstantinidis K.T."/>
            <person name="Eloe-Fadrosh E.A."/>
            <person name="Kyrpides N.C."/>
            <person name="Woyke T."/>
        </authorList>
    </citation>
    <scope>NUCLEOTIDE SEQUENCE</scope>
    <source>
        <strain evidence="1">GVMAG-M-3300001351-8</strain>
    </source>
</reference>
<protein>
    <submittedName>
        <fullName evidence="1">Uncharacterized protein</fullName>
    </submittedName>
</protein>
<sequence>MINVLKIQKNKPLEEQTPFITILDKFNETCALPKPIANVIYQPKGFLSSESPDKDEIGEIPKKALERYFLTGSENPYSKIDNYIFFSKGGFLITSFNAETLINHPNLESYDNMKYNTLYSGYYDISINKKPDINLPMVWIELICIHPEHRKTGFVKRLLNALEIKIKEVYSVNSNINFVILGLDVAGTQNNWKNKDLKDYYSKLEFNFADDGFYVYTGGGQIGYKEIDM</sequence>
<name>A0A6C0EL28_9ZZZZ</name>
<organism evidence="1">
    <name type="scientific">viral metagenome</name>
    <dbReference type="NCBI Taxonomy" id="1070528"/>
    <lineage>
        <taxon>unclassified sequences</taxon>
        <taxon>metagenomes</taxon>
        <taxon>organismal metagenomes</taxon>
    </lineage>
</organism>
<accession>A0A6C0EL28</accession>
<proteinExistence type="predicted"/>
<dbReference type="SUPFAM" id="SSF55729">
    <property type="entry name" value="Acyl-CoA N-acyltransferases (Nat)"/>
    <property type="match status" value="1"/>
</dbReference>
<dbReference type="CDD" id="cd04301">
    <property type="entry name" value="NAT_SF"/>
    <property type="match status" value="1"/>
</dbReference>
<dbReference type="EMBL" id="MN738866">
    <property type="protein sequence ID" value="QHT28989.1"/>
    <property type="molecule type" value="Genomic_DNA"/>
</dbReference>
<dbReference type="AlphaFoldDB" id="A0A6C0EL28"/>
<dbReference type="InterPro" id="IPR016181">
    <property type="entry name" value="Acyl_CoA_acyltransferase"/>
</dbReference>
<evidence type="ECO:0000313" key="1">
    <source>
        <dbReference type="EMBL" id="QHT28989.1"/>
    </source>
</evidence>
<dbReference type="Gene3D" id="3.40.630.30">
    <property type="match status" value="1"/>
</dbReference>